<reference evidence="2" key="1">
    <citation type="journal article" date="2020" name="Stud. Mycol.">
        <title>101 Dothideomycetes genomes: a test case for predicting lifestyles and emergence of pathogens.</title>
        <authorList>
            <person name="Haridas S."/>
            <person name="Albert R."/>
            <person name="Binder M."/>
            <person name="Bloem J."/>
            <person name="Labutti K."/>
            <person name="Salamov A."/>
            <person name="Andreopoulos B."/>
            <person name="Baker S."/>
            <person name="Barry K."/>
            <person name="Bills G."/>
            <person name="Bluhm B."/>
            <person name="Cannon C."/>
            <person name="Castanera R."/>
            <person name="Culley D."/>
            <person name="Daum C."/>
            <person name="Ezra D."/>
            <person name="Gonzalez J."/>
            <person name="Henrissat B."/>
            <person name="Kuo A."/>
            <person name="Liang C."/>
            <person name="Lipzen A."/>
            <person name="Lutzoni F."/>
            <person name="Magnuson J."/>
            <person name="Mondo S."/>
            <person name="Nolan M."/>
            <person name="Ohm R."/>
            <person name="Pangilinan J."/>
            <person name="Park H.-J."/>
            <person name="Ramirez L."/>
            <person name="Alfaro M."/>
            <person name="Sun H."/>
            <person name="Tritt A."/>
            <person name="Yoshinaga Y."/>
            <person name="Zwiers L.-H."/>
            <person name="Turgeon B."/>
            <person name="Goodwin S."/>
            <person name="Spatafora J."/>
            <person name="Crous P."/>
            <person name="Grigoriev I."/>
        </authorList>
    </citation>
    <scope>NUCLEOTIDE SEQUENCE</scope>
    <source>
        <strain evidence="2">CBS 130266</strain>
    </source>
</reference>
<feature type="signal peptide" evidence="1">
    <location>
        <begin position="1"/>
        <end position="19"/>
    </location>
</feature>
<dbReference type="Proteomes" id="UP000800235">
    <property type="component" value="Unassembled WGS sequence"/>
</dbReference>
<evidence type="ECO:0000313" key="3">
    <source>
        <dbReference type="Proteomes" id="UP000800235"/>
    </source>
</evidence>
<accession>A0A9P4NPC8</accession>
<evidence type="ECO:0000313" key="2">
    <source>
        <dbReference type="EMBL" id="KAF2429043.1"/>
    </source>
</evidence>
<dbReference type="EMBL" id="MU007050">
    <property type="protein sequence ID" value="KAF2429043.1"/>
    <property type="molecule type" value="Genomic_DNA"/>
</dbReference>
<keyword evidence="3" id="KW-1185">Reference proteome</keyword>
<sequence length="139" mass="15233">MQFSSILVGVVSMMTAVTATPVPDTTTGIQVPVYAGVNVTNSSVSIASTQLDGRIDLCTEDNYSGTCIRGFPFRSWACYNYVDNTPLRSVGWGGNGVCQLFKYKACLGRYGEFKETCPDLLSYGWGDYDTASFSCYRYN</sequence>
<organism evidence="2 3">
    <name type="scientific">Tothia fuscella</name>
    <dbReference type="NCBI Taxonomy" id="1048955"/>
    <lineage>
        <taxon>Eukaryota</taxon>
        <taxon>Fungi</taxon>
        <taxon>Dikarya</taxon>
        <taxon>Ascomycota</taxon>
        <taxon>Pezizomycotina</taxon>
        <taxon>Dothideomycetes</taxon>
        <taxon>Pleosporomycetidae</taxon>
        <taxon>Venturiales</taxon>
        <taxon>Cylindrosympodiaceae</taxon>
        <taxon>Tothia</taxon>
    </lineage>
</organism>
<keyword evidence="1" id="KW-0732">Signal</keyword>
<dbReference type="AlphaFoldDB" id="A0A9P4NPC8"/>
<gene>
    <name evidence="2" type="ORF">EJ08DRAFT_662007</name>
</gene>
<comment type="caution">
    <text evidence="2">The sequence shown here is derived from an EMBL/GenBank/DDBJ whole genome shotgun (WGS) entry which is preliminary data.</text>
</comment>
<evidence type="ECO:0000256" key="1">
    <source>
        <dbReference type="SAM" id="SignalP"/>
    </source>
</evidence>
<proteinExistence type="predicted"/>
<feature type="chain" id="PRO_5040458345" evidence="1">
    <location>
        <begin position="20"/>
        <end position="139"/>
    </location>
</feature>
<protein>
    <submittedName>
        <fullName evidence="2">Uncharacterized protein</fullName>
    </submittedName>
</protein>
<name>A0A9P4NPC8_9PEZI</name>